<feature type="signal peptide" evidence="1">
    <location>
        <begin position="1"/>
        <end position="23"/>
    </location>
</feature>
<evidence type="ECO:0000313" key="3">
    <source>
        <dbReference type="Proteomes" id="UP001107961"/>
    </source>
</evidence>
<comment type="caution">
    <text evidence="2">The sequence shown here is derived from an EMBL/GenBank/DDBJ whole genome shotgun (WGS) entry which is preliminary data.</text>
</comment>
<name>A0A9Q3ZG08_9GAMM</name>
<dbReference type="EMBL" id="JAJVKT010000023">
    <property type="protein sequence ID" value="MCE7510346.1"/>
    <property type="molecule type" value="Genomic_DNA"/>
</dbReference>
<protein>
    <submittedName>
        <fullName evidence="2">Uncharacterized protein</fullName>
    </submittedName>
</protein>
<feature type="chain" id="PRO_5040447021" evidence="1">
    <location>
        <begin position="24"/>
        <end position="111"/>
    </location>
</feature>
<gene>
    <name evidence="2" type="ORF">LZG35_17030</name>
</gene>
<sequence length="111" mass="11487">MKRTIQISTLGLIGVFAIGVAHAASQSALITEVVVEPASNKVHLHFDQDVGPTGCIDNQAVFGGDGTEDGGTKLLASLAYGAMLSGKRVTIEANACDYDGAPIIDRMGISR</sequence>
<evidence type="ECO:0000313" key="2">
    <source>
        <dbReference type="EMBL" id="MCE7510346.1"/>
    </source>
</evidence>
<dbReference type="RefSeq" id="WP_014994433.1">
    <property type="nucleotide sequence ID" value="NZ_CP012331.1"/>
</dbReference>
<keyword evidence="1" id="KW-0732">Signal</keyword>
<proteinExistence type="predicted"/>
<dbReference type="KEGG" id="axe:P40_09985"/>
<dbReference type="AlphaFoldDB" id="A0A9Q3ZG08"/>
<accession>A0A9Q3ZG08</accession>
<dbReference type="Proteomes" id="UP001107961">
    <property type="component" value="Unassembled WGS sequence"/>
</dbReference>
<keyword evidence="3" id="KW-1185">Reference proteome</keyword>
<evidence type="ECO:0000256" key="1">
    <source>
        <dbReference type="SAM" id="SignalP"/>
    </source>
</evidence>
<organism evidence="2 3">
    <name type="scientific">Alloalcanivorax xenomutans</name>
    <dbReference type="NCBI Taxonomy" id="1094342"/>
    <lineage>
        <taxon>Bacteria</taxon>
        <taxon>Pseudomonadati</taxon>
        <taxon>Pseudomonadota</taxon>
        <taxon>Gammaproteobacteria</taxon>
        <taxon>Oceanospirillales</taxon>
        <taxon>Alcanivoracaceae</taxon>
        <taxon>Alloalcanivorax</taxon>
    </lineage>
</organism>
<reference evidence="2" key="1">
    <citation type="submission" date="2022-01" db="EMBL/GenBank/DDBJ databases">
        <authorList>
            <person name="Karlyshev A.V."/>
            <person name="Jaspars M."/>
        </authorList>
    </citation>
    <scope>NUCLEOTIDE SEQUENCE</scope>
    <source>
        <strain evidence="2">AGSA3-2</strain>
    </source>
</reference>